<dbReference type="Proteomes" id="UP000502248">
    <property type="component" value="Chromosome"/>
</dbReference>
<keyword evidence="1" id="KW-0812">Transmembrane</keyword>
<evidence type="ECO:0000313" key="2">
    <source>
        <dbReference type="EMBL" id="QJD83920.1"/>
    </source>
</evidence>
<keyword evidence="3" id="KW-1185">Reference proteome</keyword>
<feature type="transmembrane region" description="Helical" evidence="1">
    <location>
        <begin position="43"/>
        <end position="71"/>
    </location>
</feature>
<dbReference type="RefSeq" id="WP_169280207.1">
    <property type="nucleotide sequence ID" value="NZ_CP051680.1"/>
</dbReference>
<name>A0A7Z2VJ45_9BACL</name>
<evidence type="ECO:0000313" key="3">
    <source>
        <dbReference type="Proteomes" id="UP000502248"/>
    </source>
</evidence>
<protein>
    <submittedName>
        <fullName evidence="2">Uncharacterized protein</fullName>
    </submittedName>
</protein>
<reference evidence="2 3" key="1">
    <citation type="submission" date="2020-04" db="EMBL/GenBank/DDBJ databases">
        <title>Genome sequencing of novel species.</title>
        <authorList>
            <person name="Heo J."/>
            <person name="Kim S.-J."/>
            <person name="Kim J.-S."/>
            <person name="Hong S.-B."/>
            <person name="Kwon S.-W."/>
        </authorList>
    </citation>
    <scope>NUCLEOTIDE SEQUENCE [LARGE SCALE GENOMIC DNA]</scope>
    <source>
        <strain evidence="2 3">MFER-1</strain>
    </source>
</reference>
<organism evidence="2 3">
    <name type="scientific">Cohnella herbarum</name>
    <dbReference type="NCBI Taxonomy" id="2728023"/>
    <lineage>
        <taxon>Bacteria</taxon>
        <taxon>Bacillati</taxon>
        <taxon>Bacillota</taxon>
        <taxon>Bacilli</taxon>
        <taxon>Bacillales</taxon>
        <taxon>Paenibacillaceae</taxon>
        <taxon>Cohnella</taxon>
    </lineage>
</organism>
<dbReference type="AlphaFoldDB" id="A0A7Z2VJ45"/>
<dbReference type="KEGG" id="cheb:HH215_12490"/>
<gene>
    <name evidence="2" type="ORF">HH215_12490</name>
</gene>
<feature type="transmembrane region" description="Helical" evidence="1">
    <location>
        <begin position="100"/>
        <end position="119"/>
    </location>
</feature>
<evidence type="ECO:0000256" key="1">
    <source>
        <dbReference type="SAM" id="Phobius"/>
    </source>
</evidence>
<accession>A0A7Z2VJ45</accession>
<feature type="transmembrane region" description="Helical" evidence="1">
    <location>
        <begin position="6"/>
        <end position="22"/>
    </location>
</feature>
<dbReference type="EMBL" id="CP051680">
    <property type="protein sequence ID" value="QJD83920.1"/>
    <property type="molecule type" value="Genomic_DNA"/>
</dbReference>
<keyword evidence="1" id="KW-0472">Membrane</keyword>
<proteinExistence type="predicted"/>
<sequence length="128" mass="14539">MNTTVTLWRLIFAGSVLTVSFYRKDIHLGATRKEQDLGVLPIYFTWSVVFAIFNVIWLIGWILWGILIAAIPAGMSVPSVRVHSTHLFQLLLLDDSLLEGFELAIILSCIFLVGGWLFTSRRKFLEGR</sequence>
<keyword evidence="1" id="KW-1133">Transmembrane helix</keyword>